<dbReference type="InterPro" id="IPR001207">
    <property type="entry name" value="Transposase_mutator"/>
</dbReference>
<evidence type="ECO:0000256" key="3">
    <source>
        <dbReference type="ARBA" id="ARBA00022578"/>
    </source>
</evidence>
<name>A0A1G7GZ43_9DEIN</name>
<feature type="region of interest" description="Disordered" evidence="6">
    <location>
        <begin position="1"/>
        <end position="45"/>
    </location>
</feature>
<comment type="function">
    <text evidence="1">Required for the transposition of the insertion element.</text>
</comment>
<evidence type="ECO:0000256" key="2">
    <source>
        <dbReference type="ARBA" id="ARBA00010961"/>
    </source>
</evidence>
<dbReference type="AlphaFoldDB" id="A0A1G7GZ43"/>
<keyword evidence="5" id="KW-0233">DNA recombination</keyword>
<dbReference type="GO" id="GO:0004803">
    <property type="term" value="F:transposase activity"/>
    <property type="evidence" value="ECO:0007669"/>
    <property type="project" value="InterPro"/>
</dbReference>
<keyword evidence="3" id="KW-0815">Transposition</keyword>
<proteinExistence type="inferred from homology"/>
<dbReference type="GO" id="GO:0006313">
    <property type="term" value="P:DNA transposition"/>
    <property type="evidence" value="ECO:0007669"/>
    <property type="project" value="InterPro"/>
</dbReference>
<reference evidence="8" key="1">
    <citation type="submission" date="2016-10" db="EMBL/GenBank/DDBJ databases">
        <authorList>
            <person name="Varghese N."/>
            <person name="Submissions S."/>
        </authorList>
    </citation>
    <scope>NUCLEOTIDE SEQUENCE [LARGE SCALE GENOMIC DNA]</scope>
    <source>
        <strain evidence="8">CGMCC 1.6992</strain>
    </source>
</reference>
<accession>A0A1G7GZ43</accession>
<comment type="similarity">
    <text evidence="2">Belongs to the transposase mutator family.</text>
</comment>
<protein>
    <recommendedName>
        <fullName evidence="9">Mutator family transposase</fullName>
    </recommendedName>
</protein>
<organism evidence="7 8">
    <name type="scientific">Thermus arciformis</name>
    <dbReference type="NCBI Taxonomy" id="482827"/>
    <lineage>
        <taxon>Bacteria</taxon>
        <taxon>Thermotogati</taxon>
        <taxon>Deinococcota</taxon>
        <taxon>Deinococci</taxon>
        <taxon>Thermales</taxon>
        <taxon>Thermaceae</taxon>
        <taxon>Thermus</taxon>
    </lineage>
</organism>
<evidence type="ECO:0000256" key="6">
    <source>
        <dbReference type="SAM" id="MobiDB-lite"/>
    </source>
</evidence>
<dbReference type="GO" id="GO:0003677">
    <property type="term" value="F:DNA binding"/>
    <property type="evidence" value="ECO:0007669"/>
    <property type="project" value="UniProtKB-KW"/>
</dbReference>
<evidence type="ECO:0008006" key="9">
    <source>
        <dbReference type="Google" id="ProtNLM"/>
    </source>
</evidence>
<evidence type="ECO:0000256" key="4">
    <source>
        <dbReference type="ARBA" id="ARBA00023125"/>
    </source>
</evidence>
<dbReference type="Pfam" id="PF00872">
    <property type="entry name" value="Transposase_mut"/>
    <property type="match status" value="1"/>
</dbReference>
<dbReference type="Proteomes" id="UP000199446">
    <property type="component" value="Unassembled WGS sequence"/>
</dbReference>
<evidence type="ECO:0000313" key="7">
    <source>
        <dbReference type="EMBL" id="SDE93450.1"/>
    </source>
</evidence>
<dbReference type="EMBL" id="FNBC01000016">
    <property type="protein sequence ID" value="SDE93450.1"/>
    <property type="molecule type" value="Genomic_DNA"/>
</dbReference>
<evidence type="ECO:0000313" key="8">
    <source>
        <dbReference type="Proteomes" id="UP000199446"/>
    </source>
</evidence>
<evidence type="ECO:0000256" key="5">
    <source>
        <dbReference type="ARBA" id="ARBA00023172"/>
    </source>
</evidence>
<sequence>MDQDTLREAGDHLRPGGPEGPQGQGRPVLPHLPQALHPPSGGRGGSAEGYVPVAVALYAAGVRQRKAAEIPSLLLGHRYSHETLSALTDEVLEAAGHARRAYLEAFRTRSLPEEMAFVYLDGLSLTWTGSPSRFLGTVRGLCGKPCTWPWGSPLAGRAGPGVLAFAHGERPGMGGGPGGALAAGPAAGFALCHRRAARASCCFAVRRTPKGDPQGLPSGGVAAVRGARGAVEPVSGALPGPGPAGGGPEAGVRGGEPGRSSWGLGGGEGRLGFAVPGGGGALGTGFGGLPAVLRVPQGALAVLAE</sequence>
<feature type="compositionally biased region" description="Basic and acidic residues" evidence="6">
    <location>
        <begin position="1"/>
        <end position="14"/>
    </location>
</feature>
<gene>
    <name evidence="7" type="ORF">SAMN04488243_11655</name>
</gene>
<keyword evidence="8" id="KW-1185">Reference proteome</keyword>
<feature type="compositionally biased region" description="Gly residues" evidence="6">
    <location>
        <begin position="243"/>
        <end position="263"/>
    </location>
</feature>
<dbReference type="STRING" id="482827.SAMN04488243_11655"/>
<keyword evidence="4" id="KW-0238">DNA-binding</keyword>
<feature type="region of interest" description="Disordered" evidence="6">
    <location>
        <begin position="233"/>
        <end position="263"/>
    </location>
</feature>
<evidence type="ECO:0000256" key="1">
    <source>
        <dbReference type="ARBA" id="ARBA00002190"/>
    </source>
</evidence>